<evidence type="ECO:0000313" key="2">
    <source>
        <dbReference type="EMBL" id="KAK8838483.1"/>
    </source>
</evidence>
<comment type="caution">
    <text evidence="2">The sequence shown here is derived from an EMBL/GenBank/DDBJ whole genome shotgun (WGS) entry which is preliminary data.</text>
</comment>
<reference evidence="2 3" key="1">
    <citation type="submission" date="2024-04" db="EMBL/GenBank/DDBJ databases">
        <title>Tritrichomonas musculus Genome.</title>
        <authorList>
            <person name="Alves-Ferreira E."/>
            <person name="Grigg M."/>
            <person name="Lorenzi H."/>
            <person name="Galac M."/>
        </authorList>
    </citation>
    <scope>NUCLEOTIDE SEQUENCE [LARGE SCALE GENOMIC DNA]</scope>
    <source>
        <strain evidence="2 3">EAF2021</strain>
    </source>
</reference>
<protein>
    <submittedName>
        <fullName evidence="2">Uncharacterized protein</fullName>
    </submittedName>
</protein>
<dbReference type="InterPro" id="IPR011009">
    <property type="entry name" value="Kinase-like_dom_sf"/>
</dbReference>
<proteinExistence type="predicted"/>
<dbReference type="Proteomes" id="UP001470230">
    <property type="component" value="Unassembled WGS sequence"/>
</dbReference>
<dbReference type="Gene3D" id="3.30.200.20">
    <property type="entry name" value="Phosphorylase Kinase, domain 1"/>
    <property type="match status" value="1"/>
</dbReference>
<organism evidence="2 3">
    <name type="scientific">Tritrichomonas musculus</name>
    <dbReference type="NCBI Taxonomy" id="1915356"/>
    <lineage>
        <taxon>Eukaryota</taxon>
        <taxon>Metamonada</taxon>
        <taxon>Parabasalia</taxon>
        <taxon>Tritrichomonadida</taxon>
        <taxon>Tritrichomonadidae</taxon>
        <taxon>Tritrichomonas</taxon>
    </lineage>
</organism>
<dbReference type="SUPFAM" id="SSF56112">
    <property type="entry name" value="Protein kinase-like (PK-like)"/>
    <property type="match status" value="1"/>
</dbReference>
<accession>A0ABR2GX29</accession>
<name>A0ABR2GX29_9EUKA</name>
<keyword evidence="3" id="KW-1185">Reference proteome</keyword>
<feature type="signal peptide" evidence="1">
    <location>
        <begin position="1"/>
        <end position="17"/>
    </location>
</feature>
<feature type="chain" id="PRO_5046734474" evidence="1">
    <location>
        <begin position="18"/>
        <end position="244"/>
    </location>
</feature>
<sequence length="244" mass="28684">MIHLFLKILNLTKIIQSFTIYIINNDLDQIKSNVKSNIIINGQIELLDLNQEKNIIYSILVFEKALMLNGEDDLNQFISNNLDIPILSLQVTTKDSSFAEENEALNRKFCIKTATKTFKKNWSTIFRCITGYLIKKSYENAKINRILNQKQDFDIIAIERKDFVILRRLGNSYCSQVDLIYHLEKGELMALKYPNINNIEQPKLFEREKKNYSEINHCLLPKFYGTSEKEKYLVVEYPYFTQSQ</sequence>
<keyword evidence="1" id="KW-0732">Signal</keyword>
<evidence type="ECO:0000256" key="1">
    <source>
        <dbReference type="SAM" id="SignalP"/>
    </source>
</evidence>
<dbReference type="EMBL" id="JAPFFF010000055">
    <property type="protein sequence ID" value="KAK8838483.1"/>
    <property type="molecule type" value="Genomic_DNA"/>
</dbReference>
<evidence type="ECO:0000313" key="3">
    <source>
        <dbReference type="Proteomes" id="UP001470230"/>
    </source>
</evidence>
<gene>
    <name evidence="2" type="ORF">M9Y10_033110</name>
</gene>